<dbReference type="InterPro" id="IPR002347">
    <property type="entry name" value="SDR_fam"/>
</dbReference>
<dbReference type="Gene3D" id="3.40.50.720">
    <property type="entry name" value="NAD(P)-binding Rossmann-like Domain"/>
    <property type="match status" value="1"/>
</dbReference>
<dbReference type="PRINTS" id="PR00080">
    <property type="entry name" value="SDRFAMILY"/>
</dbReference>
<dbReference type="PANTHER" id="PTHR43157">
    <property type="entry name" value="PHOSPHATIDYLINOSITOL-GLYCAN BIOSYNTHESIS CLASS F PROTEIN-RELATED"/>
    <property type="match status" value="1"/>
</dbReference>
<dbReference type="Proteomes" id="UP000746503">
    <property type="component" value="Unassembled WGS sequence"/>
</dbReference>
<name>A0ABX1AM94_9ACTN</name>
<keyword evidence="4" id="KW-1185">Reference proteome</keyword>
<dbReference type="EMBL" id="JAAVJB010000023">
    <property type="protein sequence ID" value="NJP65733.1"/>
    <property type="molecule type" value="Genomic_DNA"/>
</dbReference>
<reference evidence="3 4" key="1">
    <citation type="submission" date="2020-03" db="EMBL/GenBank/DDBJ databases">
        <title>Draft genome of Streptomyces sp. ventii, isolated from the Axial Seamount in the Pacific Ocean, and resequencing of the two type strains Streptomyces lonarensis strain NCL 716 and Streptomyces bohaiensis strain 11A07.</title>
        <authorList>
            <person name="Loughran R.M."/>
            <person name="Pfannmuller K.M."/>
            <person name="Wasson B.J."/>
            <person name="Deadmond M.C."/>
            <person name="Paddock B.E."/>
            <person name="Koyack M.J."/>
            <person name="Gallegos D.A."/>
            <person name="Mitchell E.A."/>
            <person name="Ushijima B."/>
            <person name="Saw J.H."/>
            <person name="Mcphail K.L."/>
            <person name="Videau P."/>
        </authorList>
    </citation>
    <scope>NUCLEOTIDE SEQUENCE [LARGE SCALE GENOMIC DNA]</scope>
    <source>
        <strain evidence="4">5675061</strain>
    </source>
</reference>
<keyword evidence="1" id="KW-0560">Oxidoreductase</keyword>
<evidence type="ECO:0000313" key="3">
    <source>
        <dbReference type="EMBL" id="NJP65733.1"/>
    </source>
</evidence>
<comment type="similarity">
    <text evidence="2">Belongs to the short-chain dehydrogenases/reductases (SDR) family.</text>
</comment>
<organism evidence="3 4">
    <name type="scientific">Streptomyces spiramenti</name>
    <dbReference type="NCBI Taxonomy" id="2720606"/>
    <lineage>
        <taxon>Bacteria</taxon>
        <taxon>Bacillati</taxon>
        <taxon>Actinomycetota</taxon>
        <taxon>Actinomycetes</taxon>
        <taxon>Kitasatosporales</taxon>
        <taxon>Streptomycetaceae</taxon>
        <taxon>Streptomyces</taxon>
    </lineage>
</organism>
<dbReference type="SUPFAM" id="SSF51735">
    <property type="entry name" value="NAD(P)-binding Rossmann-fold domains"/>
    <property type="match status" value="1"/>
</dbReference>
<accession>A0ABX1AM94</accession>
<sequence length="299" mass="31046">MTRRAVVTGGTGGIGLQTALGLAAAGHAVTVVGRNTERGAEAVERIAAVATAEPPRFLAADLASLGAVRELAGRLADEGPLTVLVNNVGTFTAERRLTADGVEAMFAVNHLSPYLLTELLVDTLAASGAGRVVNVSSASVRAASRQGFDAVEPRGGYYAFHWYGRAKLANLAWTLELADRLRDRGVGVLAADPGGAATEMTDSTMTKPAIVHPAMRTLWPVLRRVFARSTAGPADLAARSSIAAATDPAFDGRTGLLLGPDCTPTTPHRRSTDPATVRAVLELSRRLAPLTEPTPSAPA</sequence>
<evidence type="ECO:0000256" key="1">
    <source>
        <dbReference type="ARBA" id="ARBA00023002"/>
    </source>
</evidence>
<comment type="caution">
    <text evidence="3">The sequence shown here is derived from an EMBL/GenBank/DDBJ whole genome shotgun (WGS) entry which is preliminary data.</text>
</comment>
<dbReference type="InterPro" id="IPR036291">
    <property type="entry name" value="NAD(P)-bd_dom_sf"/>
</dbReference>
<dbReference type="Pfam" id="PF00106">
    <property type="entry name" value="adh_short"/>
    <property type="match status" value="1"/>
</dbReference>
<gene>
    <name evidence="3" type="ORF">HCJ92_05370</name>
</gene>
<evidence type="ECO:0000313" key="4">
    <source>
        <dbReference type="Proteomes" id="UP000746503"/>
    </source>
</evidence>
<protein>
    <submittedName>
        <fullName evidence="3">SDR family NAD(P)-dependent oxidoreductase</fullName>
    </submittedName>
</protein>
<dbReference type="RefSeq" id="WP_167932258.1">
    <property type="nucleotide sequence ID" value="NZ_JAAVJB010000023.1"/>
</dbReference>
<dbReference type="PRINTS" id="PR00081">
    <property type="entry name" value="GDHRDH"/>
</dbReference>
<proteinExistence type="inferred from homology"/>
<evidence type="ECO:0000256" key="2">
    <source>
        <dbReference type="RuleBase" id="RU000363"/>
    </source>
</evidence>
<dbReference type="PANTHER" id="PTHR43157:SF31">
    <property type="entry name" value="PHOSPHATIDYLINOSITOL-GLYCAN BIOSYNTHESIS CLASS F PROTEIN"/>
    <property type="match status" value="1"/>
</dbReference>